<evidence type="ECO:0000259" key="4">
    <source>
        <dbReference type="PROSITE" id="PS50995"/>
    </source>
</evidence>
<dbReference type="PROSITE" id="PS50995">
    <property type="entry name" value="HTH_MARR_2"/>
    <property type="match status" value="1"/>
</dbReference>
<dbReference type="RefSeq" id="WP_066786843.1">
    <property type="nucleotide sequence ID" value="NZ_CP014806.1"/>
</dbReference>
<dbReference type="GO" id="GO:0003700">
    <property type="term" value="F:DNA-binding transcription factor activity"/>
    <property type="evidence" value="ECO:0007669"/>
    <property type="project" value="InterPro"/>
</dbReference>
<evidence type="ECO:0000313" key="6">
    <source>
        <dbReference type="Proteomes" id="UP000076021"/>
    </source>
</evidence>
<reference evidence="5 6" key="1">
    <citation type="journal article" date="2016" name="Genome Announc.">
        <title>Whole-Genome Sequence of Rummeliibacillus stabekisii Strain PP9 Isolated from Antarctic Soil.</title>
        <authorList>
            <person name="da Mota F.F."/>
            <person name="Vollu R.E."/>
            <person name="Jurelevicius D."/>
            <person name="Seldin L."/>
        </authorList>
    </citation>
    <scope>NUCLEOTIDE SEQUENCE [LARGE SCALE GENOMIC DNA]</scope>
    <source>
        <strain evidence="5 6">PP9</strain>
    </source>
</reference>
<keyword evidence="1" id="KW-0805">Transcription regulation</keyword>
<name>A0A143HB13_9BACL</name>
<dbReference type="SMART" id="SM00347">
    <property type="entry name" value="HTH_MARR"/>
    <property type="match status" value="1"/>
</dbReference>
<dbReference type="EMBL" id="CP014806">
    <property type="protein sequence ID" value="AMW98913.1"/>
    <property type="molecule type" value="Genomic_DNA"/>
</dbReference>
<feature type="domain" description="HTH marR-type" evidence="4">
    <location>
        <begin position="1"/>
        <end position="141"/>
    </location>
</feature>
<dbReference type="PANTHER" id="PTHR42756">
    <property type="entry name" value="TRANSCRIPTIONAL REGULATOR, MARR"/>
    <property type="match status" value="1"/>
</dbReference>
<keyword evidence="6" id="KW-1185">Reference proteome</keyword>
<evidence type="ECO:0000256" key="2">
    <source>
        <dbReference type="ARBA" id="ARBA00023125"/>
    </source>
</evidence>
<dbReference type="SUPFAM" id="SSF46785">
    <property type="entry name" value="Winged helix' DNA-binding domain"/>
    <property type="match status" value="1"/>
</dbReference>
<evidence type="ECO:0000256" key="3">
    <source>
        <dbReference type="ARBA" id="ARBA00023163"/>
    </source>
</evidence>
<dbReference type="Proteomes" id="UP000076021">
    <property type="component" value="Chromosome"/>
</dbReference>
<accession>A0A143HB13</accession>
<dbReference type="InterPro" id="IPR036390">
    <property type="entry name" value="WH_DNA-bd_sf"/>
</dbReference>
<keyword evidence="3" id="KW-0804">Transcription</keyword>
<keyword evidence="2" id="KW-0238">DNA-binding</keyword>
<sequence>MAYDNIQELIDQYIKTSFQVNRMGESLVKDQLSKELTNDQHYTLRFIFQHDRCTSTDLAEAFHVNKSAITAIITRLTDKGLIERTRDENDRRVVYLSLTEKGKELYLETEEKIHQLVKHFITKFDRKEIESFMHTYEKLSHILINMNNKEGEKE</sequence>
<dbReference type="PRINTS" id="PR00598">
    <property type="entry name" value="HTHMARR"/>
</dbReference>
<reference evidence="6" key="2">
    <citation type="submission" date="2016-03" db="EMBL/GenBank/DDBJ databases">
        <authorList>
            <person name="Ploux O."/>
        </authorList>
    </citation>
    <scope>NUCLEOTIDE SEQUENCE [LARGE SCALE GENOMIC DNA]</scope>
    <source>
        <strain evidence="6">PP9</strain>
    </source>
</reference>
<organism evidence="5 6">
    <name type="scientific">Rummeliibacillus stabekisii</name>
    <dbReference type="NCBI Taxonomy" id="241244"/>
    <lineage>
        <taxon>Bacteria</taxon>
        <taxon>Bacillati</taxon>
        <taxon>Bacillota</taxon>
        <taxon>Bacilli</taxon>
        <taxon>Bacillales</taxon>
        <taxon>Caryophanaceae</taxon>
        <taxon>Rummeliibacillus</taxon>
    </lineage>
</organism>
<proteinExistence type="predicted"/>
<dbReference type="PANTHER" id="PTHR42756:SF1">
    <property type="entry name" value="TRANSCRIPTIONAL REPRESSOR OF EMRAB OPERON"/>
    <property type="match status" value="1"/>
</dbReference>
<dbReference type="Pfam" id="PF01047">
    <property type="entry name" value="MarR"/>
    <property type="match status" value="1"/>
</dbReference>
<dbReference type="OrthoDB" id="3254893at2"/>
<dbReference type="KEGG" id="rst:ATY39_05255"/>
<dbReference type="STRING" id="241244.ATY39_05255"/>
<dbReference type="InterPro" id="IPR036388">
    <property type="entry name" value="WH-like_DNA-bd_sf"/>
</dbReference>
<evidence type="ECO:0000313" key="5">
    <source>
        <dbReference type="EMBL" id="AMW98913.1"/>
    </source>
</evidence>
<gene>
    <name evidence="5" type="ORF">ATY39_05255</name>
</gene>
<dbReference type="Gene3D" id="1.10.10.10">
    <property type="entry name" value="Winged helix-like DNA-binding domain superfamily/Winged helix DNA-binding domain"/>
    <property type="match status" value="1"/>
</dbReference>
<dbReference type="InterPro" id="IPR000835">
    <property type="entry name" value="HTH_MarR-typ"/>
</dbReference>
<dbReference type="GO" id="GO:0003677">
    <property type="term" value="F:DNA binding"/>
    <property type="evidence" value="ECO:0007669"/>
    <property type="project" value="UniProtKB-KW"/>
</dbReference>
<protein>
    <submittedName>
        <fullName evidence="5">MarR family transcriptional regulator</fullName>
    </submittedName>
</protein>
<dbReference type="AlphaFoldDB" id="A0A143HB13"/>
<evidence type="ECO:0000256" key="1">
    <source>
        <dbReference type="ARBA" id="ARBA00023015"/>
    </source>
</evidence>